<protein>
    <submittedName>
        <fullName evidence="2">Uncharacterized protein</fullName>
    </submittedName>
</protein>
<sequence>MNARRAVWWVSAAAVVGVLAPTALHAPLAYAAPTETRYAVTLTRESQNQYRDDESGVRFLTRYCYEYSYSERAIYDDSREQLTFLSSRGTCEVAQVLAPPSPSAATTGSGVIETRMAGEFNGWEGETVFVLDNGQVWQQASYAYHYRYAYRPKVLIYPSGGVWRMQVEGVSSSIAVQRLA</sequence>
<evidence type="ECO:0000256" key="1">
    <source>
        <dbReference type="SAM" id="SignalP"/>
    </source>
</evidence>
<dbReference type="AlphaFoldDB" id="A0A6J4K1K1"/>
<name>A0A6J4K1K1_9CHLR</name>
<reference evidence="2" key="1">
    <citation type="submission" date="2020-02" db="EMBL/GenBank/DDBJ databases">
        <authorList>
            <person name="Meier V. D."/>
        </authorList>
    </citation>
    <scope>NUCLEOTIDE SEQUENCE</scope>
    <source>
        <strain evidence="2">AVDCRST_MAG77</strain>
    </source>
</reference>
<keyword evidence="1" id="KW-0732">Signal</keyword>
<dbReference type="EMBL" id="CADCTC010000259">
    <property type="protein sequence ID" value="CAA9293331.1"/>
    <property type="molecule type" value="Genomic_DNA"/>
</dbReference>
<gene>
    <name evidence="2" type="ORF">AVDCRST_MAG77-4951</name>
</gene>
<accession>A0A6J4K1K1</accession>
<feature type="signal peptide" evidence="1">
    <location>
        <begin position="1"/>
        <end position="31"/>
    </location>
</feature>
<feature type="chain" id="PRO_5027024648" evidence="1">
    <location>
        <begin position="32"/>
        <end position="180"/>
    </location>
</feature>
<proteinExistence type="predicted"/>
<evidence type="ECO:0000313" key="2">
    <source>
        <dbReference type="EMBL" id="CAA9293331.1"/>
    </source>
</evidence>
<organism evidence="2">
    <name type="scientific">uncultured Chloroflexota bacterium</name>
    <dbReference type="NCBI Taxonomy" id="166587"/>
    <lineage>
        <taxon>Bacteria</taxon>
        <taxon>Bacillati</taxon>
        <taxon>Chloroflexota</taxon>
        <taxon>environmental samples</taxon>
    </lineage>
</organism>